<evidence type="ECO:0000313" key="2">
    <source>
        <dbReference type="Proteomes" id="UP000188357"/>
    </source>
</evidence>
<dbReference type="STRING" id="1945521.A1232T_01922"/>
<proteinExistence type="predicted"/>
<dbReference type="Proteomes" id="UP000188357">
    <property type="component" value="Unassembled WGS sequence"/>
</dbReference>
<dbReference type="AlphaFoldDB" id="A0A1R4GX22"/>
<organism evidence="1 2">
    <name type="scientific">Psychrobacter piechaudii</name>
    <dbReference type="NCBI Taxonomy" id="1945521"/>
    <lineage>
        <taxon>Bacteria</taxon>
        <taxon>Pseudomonadati</taxon>
        <taxon>Pseudomonadota</taxon>
        <taxon>Gammaproteobacteria</taxon>
        <taxon>Moraxellales</taxon>
        <taxon>Moraxellaceae</taxon>
        <taxon>Psychrobacter</taxon>
    </lineage>
</organism>
<name>A0A1R4GX22_9GAMM</name>
<dbReference type="EMBL" id="FUGE01000193">
    <property type="protein sequence ID" value="SJM72728.1"/>
    <property type="molecule type" value="Genomic_DNA"/>
</dbReference>
<accession>A0A1R4GX22</accession>
<evidence type="ECO:0000313" key="1">
    <source>
        <dbReference type="EMBL" id="SJM72728.1"/>
    </source>
</evidence>
<gene>
    <name evidence="1" type="ORF">A1232T_01922</name>
</gene>
<protein>
    <submittedName>
        <fullName evidence="1">Uncharacterized protein</fullName>
    </submittedName>
</protein>
<sequence>MLVNNQQPLVANDKIYKKILYLGQNYELETNSKTGETVRKSE</sequence>
<reference evidence="1 2" key="1">
    <citation type="submission" date="2017-02" db="EMBL/GenBank/DDBJ databases">
        <authorList>
            <person name="Peterson S.W."/>
        </authorList>
    </citation>
    <scope>NUCLEOTIDE SEQUENCE [LARGE SCALE GENOMIC DNA]</scope>
    <source>
        <strain evidence="1">Psychrobacter_piechaudii</strain>
    </source>
</reference>
<keyword evidence="2" id="KW-1185">Reference proteome</keyword>